<protein>
    <recommendedName>
        <fullName evidence="11">YicC-like family, N-terminal region</fullName>
    </recommendedName>
</protein>
<dbReference type="Pfam" id="PF03755">
    <property type="entry name" value="YicC-like_N"/>
    <property type="match status" value="1"/>
</dbReference>
<dbReference type="InterPro" id="IPR013527">
    <property type="entry name" value="YicC-like_N"/>
</dbReference>
<dbReference type="PANTHER" id="PTHR30636">
    <property type="entry name" value="UPF0701 PROTEIN YICC"/>
    <property type="match status" value="1"/>
</dbReference>
<reference evidence="9 10" key="1">
    <citation type="submission" date="2009-01" db="EMBL/GenBank/DDBJ databases">
        <authorList>
            <person name="Fulton L."/>
            <person name="Clifton S."/>
            <person name="Fulton B."/>
            <person name="Xu J."/>
            <person name="Minx P."/>
            <person name="Pepin K.H."/>
            <person name="Johnson M."/>
            <person name="Bhonagiri V."/>
            <person name="Nash W.E."/>
            <person name="Mardis E.R."/>
            <person name="Wilson R.K."/>
        </authorList>
    </citation>
    <scope>NUCLEOTIDE SEQUENCE [LARGE SCALE GENOMIC DNA]</scope>
    <source>
        <strain evidence="10">DSM 10507 / JCM 14656 / S5a33</strain>
    </source>
</reference>
<evidence type="ECO:0000256" key="4">
    <source>
        <dbReference type="ARBA" id="ARBA00022801"/>
    </source>
</evidence>
<comment type="caution">
    <text evidence="9">The sequence shown here is derived from an EMBL/GenBank/DDBJ whole genome shotgun (WGS) entry which is preliminary data.</text>
</comment>
<dbReference type="GO" id="GO:0016787">
    <property type="term" value="F:hydrolase activity"/>
    <property type="evidence" value="ECO:0007669"/>
    <property type="project" value="UniProtKB-KW"/>
</dbReference>
<evidence type="ECO:0008006" key="11">
    <source>
        <dbReference type="Google" id="ProtNLM"/>
    </source>
</evidence>
<evidence type="ECO:0000256" key="2">
    <source>
        <dbReference type="ARBA" id="ARBA00022722"/>
    </source>
</evidence>
<sequence>MQLIRHRKRVKTMMKSMTGFGRAEATDQEQKITVELKSVNHRYLDMNIKIPKKLSYFEAAIRNLLKSYIQRGKVDVFVTYEDYTQKRVVLKYNQELAAEYIQYFKRMSENFGLENDVNVSQLMRCPEVLMMEEQDIDETELWASLEPVLCQACERFVESRTAEGKNLTRDLLCKLEGLEEKVRLVEARSPEVIQAYREKLTNKMRELLEDTQIEENRIAAEVVLFADKICNDEETVRLRSHIKNMRTILVEGNSQSVGRKLDFLAQEMNREANTILSKSNDLEISNLAIDLKTEIEKIREQIQNIE</sequence>
<reference evidence="9 10" key="2">
    <citation type="submission" date="2009-02" db="EMBL/GenBank/DDBJ databases">
        <title>Draft genome sequence of Blautia hydrogenotrophica DSM 10507 (Ruminococcus hydrogenotrophicus DSM 10507).</title>
        <authorList>
            <person name="Sudarsanam P."/>
            <person name="Ley R."/>
            <person name="Guruge J."/>
            <person name="Turnbaugh P.J."/>
            <person name="Mahowald M."/>
            <person name="Liep D."/>
            <person name="Gordon J."/>
        </authorList>
    </citation>
    <scope>NUCLEOTIDE SEQUENCE [LARGE SCALE GENOMIC DNA]</scope>
    <source>
        <strain evidence="10">DSM 10507 / JCM 14656 / S5a33</strain>
    </source>
</reference>
<dbReference type="InterPro" id="IPR013551">
    <property type="entry name" value="YicC-like_C"/>
</dbReference>
<evidence type="ECO:0000256" key="1">
    <source>
        <dbReference type="ARBA" id="ARBA00001968"/>
    </source>
</evidence>
<keyword evidence="2" id="KW-0540">Nuclease</keyword>
<dbReference type="Pfam" id="PF08340">
    <property type="entry name" value="YicC-like_C"/>
    <property type="match status" value="1"/>
</dbReference>
<dbReference type="eggNOG" id="COG1561">
    <property type="taxonomic scope" value="Bacteria"/>
</dbReference>
<evidence type="ECO:0000259" key="7">
    <source>
        <dbReference type="Pfam" id="PF03755"/>
    </source>
</evidence>
<feature type="domain" description="Endoribonuclease YicC-like C-terminal" evidence="8">
    <location>
        <begin position="185"/>
        <end position="306"/>
    </location>
</feature>
<dbReference type="HOGENOM" id="CLU_076609_1_0_9"/>
<dbReference type="PATRIC" id="fig|476272.21.peg.2204"/>
<evidence type="ECO:0000256" key="6">
    <source>
        <dbReference type="SAM" id="Coils"/>
    </source>
</evidence>
<accession>C0CLV2</accession>
<keyword evidence="4" id="KW-0378">Hydrolase</keyword>
<proteinExistence type="inferred from homology"/>
<comment type="cofactor">
    <cofactor evidence="1">
        <name>a divalent metal cation</name>
        <dbReference type="ChEBI" id="CHEBI:60240"/>
    </cofactor>
</comment>
<feature type="coiled-coil region" evidence="6">
    <location>
        <begin position="168"/>
        <end position="217"/>
    </location>
</feature>
<evidence type="ECO:0000256" key="3">
    <source>
        <dbReference type="ARBA" id="ARBA00022759"/>
    </source>
</evidence>
<dbReference type="InterPro" id="IPR005229">
    <property type="entry name" value="YicC/YloC-like"/>
</dbReference>
<dbReference type="NCBIfam" id="TIGR00255">
    <property type="entry name" value="YicC/YloC family endoribonuclease"/>
    <property type="match status" value="1"/>
</dbReference>
<evidence type="ECO:0000256" key="5">
    <source>
        <dbReference type="ARBA" id="ARBA00035648"/>
    </source>
</evidence>
<comment type="similarity">
    <text evidence="5">Belongs to the YicC/YloC family.</text>
</comment>
<dbReference type="Proteomes" id="UP000003100">
    <property type="component" value="Unassembled WGS sequence"/>
</dbReference>
<dbReference type="PANTHER" id="PTHR30636:SF3">
    <property type="entry name" value="UPF0701 PROTEIN YICC"/>
    <property type="match status" value="1"/>
</dbReference>
<keyword evidence="3" id="KW-0255">Endonuclease</keyword>
<evidence type="ECO:0000259" key="8">
    <source>
        <dbReference type="Pfam" id="PF08340"/>
    </source>
</evidence>
<dbReference type="AlphaFoldDB" id="C0CLV2"/>
<dbReference type="EMBL" id="ACBZ01000095">
    <property type="protein sequence ID" value="EEG49245.1"/>
    <property type="molecule type" value="Genomic_DNA"/>
</dbReference>
<evidence type="ECO:0000313" key="9">
    <source>
        <dbReference type="EMBL" id="EEG49245.1"/>
    </source>
</evidence>
<feature type="domain" description="Endoribonuclease YicC-like N-terminal" evidence="7">
    <location>
        <begin position="14"/>
        <end position="168"/>
    </location>
</feature>
<evidence type="ECO:0000313" key="10">
    <source>
        <dbReference type="Proteomes" id="UP000003100"/>
    </source>
</evidence>
<keyword evidence="10" id="KW-1185">Reference proteome</keyword>
<keyword evidence="6" id="KW-0175">Coiled coil</keyword>
<gene>
    <name evidence="9" type="ORF">RUMHYD_01825</name>
</gene>
<organism evidence="9 10">
    <name type="scientific">Blautia hydrogenotrophica (strain DSM 10507 / JCM 14656 / S5a33)</name>
    <name type="common">Ruminococcus hydrogenotrophicus</name>
    <dbReference type="NCBI Taxonomy" id="476272"/>
    <lineage>
        <taxon>Bacteria</taxon>
        <taxon>Bacillati</taxon>
        <taxon>Bacillota</taxon>
        <taxon>Clostridia</taxon>
        <taxon>Lachnospirales</taxon>
        <taxon>Lachnospiraceae</taxon>
        <taxon>Blautia</taxon>
    </lineage>
</organism>
<name>C0CLV2_BLAHS</name>
<dbReference type="GO" id="GO:0004521">
    <property type="term" value="F:RNA endonuclease activity"/>
    <property type="evidence" value="ECO:0007669"/>
    <property type="project" value="InterPro"/>
</dbReference>